<organism evidence="2 3">
    <name type="scientific">Gonapodya prolifera (strain JEL478)</name>
    <name type="common">Monoblepharis prolifera</name>
    <dbReference type="NCBI Taxonomy" id="1344416"/>
    <lineage>
        <taxon>Eukaryota</taxon>
        <taxon>Fungi</taxon>
        <taxon>Fungi incertae sedis</taxon>
        <taxon>Chytridiomycota</taxon>
        <taxon>Chytridiomycota incertae sedis</taxon>
        <taxon>Monoblepharidomycetes</taxon>
        <taxon>Monoblepharidales</taxon>
        <taxon>Gonapodyaceae</taxon>
        <taxon>Gonapodya</taxon>
    </lineage>
</organism>
<protein>
    <submittedName>
        <fullName evidence="2">Uncharacterized protein</fullName>
    </submittedName>
</protein>
<name>A0A139AH51_GONPJ</name>
<reference evidence="2 3" key="1">
    <citation type="journal article" date="2015" name="Genome Biol. Evol.">
        <title>Phylogenomic analyses indicate that early fungi evolved digesting cell walls of algal ancestors of land plants.</title>
        <authorList>
            <person name="Chang Y."/>
            <person name="Wang S."/>
            <person name="Sekimoto S."/>
            <person name="Aerts A.L."/>
            <person name="Choi C."/>
            <person name="Clum A."/>
            <person name="LaButti K.M."/>
            <person name="Lindquist E.A."/>
            <person name="Yee Ngan C."/>
            <person name="Ohm R.A."/>
            <person name="Salamov A.A."/>
            <person name="Grigoriev I.V."/>
            <person name="Spatafora J.W."/>
            <person name="Berbee M.L."/>
        </authorList>
    </citation>
    <scope>NUCLEOTIDE SEQUENCE [LARGE SCALE GENOMIC DNA]</scope>
    <source>
        <strain evidence="2 3">JEL478</strain>
    </source>
</reference>
<accession>A0A139AH51</accession>
<evidence type="ECO:0000313" key="3">
    <source>
        <dbReference type="Proteomes" id="UP000070544"/>
    </source>
</evidence>
<evidence type="ECO:0000313" key="2">
    <source>
        <dbReference type="EMBL" id="KXS15743.1"/>
    </source>
</evidence>
<feature type="region of interest" description="Disordered" evidence="1">
    <location>
        <begin position="139"/>
        <end position="169"/>
    </location>
</feature>
<dbReference type="Proteomes" id="UP000070544">
    <property type="component" value="Unassembled WGS sequence"/>
</dbReference>
<gene>
    <name evidence="2" type="ORF">M427DRAFT_497018</name>
</gene>
<dbReference type="AlphaFoldDB" id="A0A139AH51"/>
<dbReference type="EMBL" id="KQ965760">
    <property type="protein sequence ID" value="KXS15743.1"/>
    <property type="molecule type" value="Genomic_DNA"/>
</dbReference>
<keyword evidence="3" id="KW-1185">Reference proteome</keyword>
<sequence>MYADFEPGQVSANPDTILACLDAILAGAPPFFPSISLSTLITELTNAGIAPPISVTSRLHVTYPFPNDRAYVAQTCVRGALCPSTSVYGPNREDVEREALTKAFMSCIKAKGFSWNERVKVEAYPLGRAKTIELVKEHGKKGEADGGGGGVARAGEEGSVVDNWKHRGG</sequence>
<proteinExistence type="predicted"/>
<evidence type="ECO:0000256" key="1">
    <source>
        <dbReference type="SAM" id="MobiDB-lite"/>
    </source>
</evidence>